<sequence>METDCQKGRRMVRKGGIGSRPSSEVVEAPQLELGFCCSWSLKKKISRNHPRAAVGGVGGIWSSWSSWCRLFAIFCCVCFLQKASWVVLVSAQESSPSDDGNDSIPASPQEVVALLAMKHAFQDPRQELRSWNESGFGACSGHWAGIKCAQGQVIAVTLPNKALAGSLATQVGELASLRKLNLHNNLLGGELPTSLVNLQNLRGLNLFRNNFSGVLPKGLGSSSPLLQALDLSYNHFSGPIPDSVSQAPKLLRLDLSNNRFNGTLPAATWGAESQLQYLNVSSNLLSGSIPATLGNASTALTSLDLSHNNFSGSIPSSFSHLTSNLTSFNVSYNSLSGVVPSLPHNFSSSAFIGNPGLCGYNGLPPCIRPVTTNAPAGAPPLGAPAAEAPALQAPAAATPALASAASPAQGRTSAAAEGHHKGHRLSTVTLICVALGSALAGVAVVCCILLLLCRKERIGGAGKATAAEQQEQQRRREPALGERAGLGKLVHFDGAFVFTAEDLLGATAVVLGKSSYGTVYKATLENGKHIAVKRLREGIVKPQREFESEVKTLGRIRHPNLLALRAYYWGPKDEKLLVFDFVEGGTLAAFLHARGPEKALNWRTRVRIAAGTARGLLQLHVVEHMIHGNLTASNILVDNVDSTASAAAAAAAASSSSSSSSSVICPKISEYGISRLMTPAAVSNVIATAGSSGYHAPELTKSKKPTTKSDVYSFGILLLELLTGKAPADVSATEGALDLPDYVAGIVKENWTAEVFDVELLKGPNAPSEEELMTALQLAMRCVTNPPSDRPEMYEILRNLEDLSPQGNKDHDPSSSSSK</sequence>
<dbReference type="InterPro" id="IPR001245">
    <property type="entry name" value="Ser-Thr/Tyr_kinase_cat_dom"/>
</dbReference>
<dbReference type="PROSITE" id="PS50011">
    <property type="entry name" value="PROTEIN_KINASE_DOM"/>
    <property type="match status" value="1"/>
</dbReference>
<keyword evidence="3 8" id="KW-0812">Transmembrane</keyword>
<organism evidence="10 11">
    <name type="scientific">Sphagnum troendelagicum</name>
    <dbReference type="NCBI Taxonomy" id="128251"/>
    <lineage>
        <taxon>Eukaryota</taxon>
        <taxon>Viridiplantae</taxon>
        <taxon>Streptophyta</taxon>
        <taxon>Embryophyta</taxon>
        <taxon>Bryophyta</taxon>
        <taxon>Sphagnophytina</taxon>
        <taxon>Sphagnopsida</taxon>
        <taxon>Sphagnales</taxon>
        <taxon>Sphagnaceae</taxon>
        <taxon>Sphagnum</taxon>
    </lineage>
</organism>
<evidence type="ECO:0000313" key="10">
    <source>
        <dbReference type="EMBL" id="CAK9220146.1"/>
    </source>
</evidence>
<evidence type="ECO:0000256" key="1">
    <source>
        <dbReference type="ARBA" id="ARBA00004370"/>
    </source>
</evidence>
<proteinExistence type="predicted"/>
<evidence type="ECO:0000256" key="7">
    <source>
        <dbReference type="SAM" id="MobiDB-lite"/>
    </source>
</evidence>
<dbReference type="InterPro" id="IPR052451">
    <property type="entry name" value="Ser/Thr_kinase-like"/>
</dbReference>
<dbReference type="InterPro" id="IPR000719">
    <property type="entry name" value="Prot_kinase_dom"/>
</dbReference>
<dbReference type="Gene3D" id="1.10.510.10">
    <property type="entry name" value="Transferase(Phosphotransferase) domain 1"/>
    <property type="match status" value="1"/>
</dbReference>
<feature type="region of interest" description="Disordered" evidence="7">
    <location>
        <begin position="1"/>
        <end position="22"/>
    </location>
</feature>
<feature type="transmembrane region" description="Helical" evidence="8">
    <location>
        <begin position="428"/>
        <end position="453"/>
    </location>
</feature>
<dbReference type="SUPFAM" id="SSF56112">
    <property type="entry name" value="Protein kinase-like (PK-like)"/>
    <property type="match status" value="1"/>
</dbReference>
<accession>A0ABP0UFH4</accession>
<evidence type="ECO:0000256" key="8">
    <source>
        <dbReference type="SAM" id="Phobius"/>
    </source>
</evidence>
<dbReference type="SUPFAM" id="SSF52058">
    <property type="entry name" value="L domain-like"/>
    <property type="match status" value="1"/>
</dbReference>
<dbReference type="Gene3D" id="3.80.10.10">
    <property type="entry name" value="Ribonuclease Inhibitor"/>
    <property type="match status" value="2"/>
</dbReference>
<gene>
    <name evidence="10" type="ORF">CSSPTR1EN2_LOCUS15215</name>
</gene>
<dbReference type="Gene3D" id="3.30.200.20">
    <property type="entry name" value="Phosphorylase Kinase, domain 1"/>
    <property type="match status" value="1"/>
</dbReference>
<evidence type="ECO:0000259" key="9">
    <source>
        <dbReference type="PROSITE" id="PS50011"/>
    </source>
</evidence>
<dbReference type="InterPro" id="IPR032675">
    <property type="entry name" value="LRR_dom_sf"/>
</dbReference>
<keyword evidence="11" id="KW-1185">Reference proteome</keyword>
<keyword evidence="6 8" id="KW-0472">Membrane</keyword>
<name>A0ABP0UFH4_9BRYO</name>
<dbReference type="PANTHER" id="PTHR48008:SF6">
    <property type="entry name" value="LEUCINE-RICH REPEAT RECEPTOR-LIKE PROTEIN KINASE IMK3-RELATED"/>
    <property type="match status" value="1"/>
</dbReference>
<dbReference type="Pfam" id="PF00560">
    <property type="entry name" value="LRR_1"/>
    <property type="match status" value="6"/>
</dbReference>
<evidence type="ECO:0000256" key="3">
    <source>
        <dbReference type="ARBA" id="ARBA00022692"/>
    </source>
</evidence>
<feature type="region of interest" description="Disordered" evidence="7">
    <location>
        <begin position="800"/>
        <end position="819"/>
    </location>
</feature>
<evidence type="ECO:0000313" key="11">
    <source>
        <dbReference type="Proteomes" id="UP001497512"/>
    </source>
</evidence>
<evidence type="ECO:0000256" key="2">
    <source>
        <dbReference type="ARBA" id="ARBA00022614"/>
    </source>
</evidence>
<comment type="subcellular location">
    <subcellularLocation>
        <location evidence="1">Membrane</location>
    </subcellularLocation>
</comment>
<dbReference type="EMBL" id="OZ019895">
    <property type="protein sequence ID" value="CAK9220146.1"/>
    <property type="molecule type" value="Genomic_DNA"/>
</dbReference>
<evidence type="ECO:0000256" key="5">
    <source>
        <dbReference type="ARBA" id="ARBA00022989"/>
    </source>
</evidence>
<dbReference type="InterPro" id="IPR013210">
    <property type="entry name" value="LRR_N_plant-typ"/>
</dbReference>
<dbReference type="InterPro" id="IPR001611">
    <property type="entry name" value="Leu-rich_rpt"/>
</dbReference>
<dbReference type="PANTHER" id="PTHR48008">
    <property type="entry name" value="LEUCINE-RICH REPEAT RECEPTOR-LIKE PROTEIN KINASE IMK3-RELATED"/>
    <property type="match status" value="1"/>
</dbReference>
<reference evidence="10" key="1">
    <citation type="submission" date="2024-02" db="EMBL/GenBank/DDBJ databases">
        <authorList>
            <consortium name="ELIXIR-Norway"/>
            <consortium name="Elixir Norway"/>
        </authorList>
    </citation>
    <scope>NUCLEOTIDE SEQUENCE</scope>
</reference>
<evidence type="ECO:0000256" key="4">
    <source>
        <dbReference type="ARBA" id="ARBA00022737"/>
    </source>
</evidence>
<evidence type="ECO:0000256" key="6">
    <source>
        <dbReference type="ARBA" id="ARBA00023136"/>
    </source>
</evidence>
<keyword evidence="2" id="KW-0433">Leucine-rich repeat</keyword>
<dbReference type="Pfam" id="PF07714">
    <property type="entry name" value="PK_Tyr_Ser-Thr"/>
    <property type="match status" value="1"/>
</dbReference>
<dbReference type="Proteomes" id="UP001497512">
    <property type="component" value="Chromosome 3"/>
</dbReference>
<dbReference type="Pfam" id="PF08263">
    <property type="entry name" value="LRRNT_2"/>
    <property type="match status" value="1"/>
</dbReference>
<keyword evidence="4" id="KW-0677">Repeat</keyword>
<dbReference type="InterPro" id="IPR011009">
    <property type="entry name" value="Kinase-like_dom_sf"/>
</dbReference>
<dbReference type="CDD" id="cd14066">
    <property type="entry name" value="STKc_IRAK"/>
    <property type="match status" value="1"/>
</dbReference>
<keyword evidence="5 8" id="KW-1133">Transmembrane helix</keyword>
<feature type="domain" description="Protein kinase" evidence="9">
    <location>
        <begin position="505"/>
        <end position="803"/>
    </location>
</feature>
<protein>
    <recommendedName>
        <fullName evidence="9">Protein kinase domain-containing protein</fullName>
    </recommendedName>
</protein>